<keyword evidence="9" id="KW-1185">Reference proteome</keyword>
<dbReference type="Gene3D" id="3.30.950.10">
    <property type="entry name" value="Methyltransferase, Cobalt-precorrin-4 Transmethylase, Domain 2"/>
    <property type="match status" value="1"/>
</dbReference>
<comment type="function">
    <text evidence="6">Catalyzes the methylation of C-1 in precorrin-5 and the subsequent extrusion of acetic acid from the resulting intermediate to form cobalt-precorrin-6A.</text>
</comment>
<name>A0A7W6M4S5_9RHOB</name>
<comment type="pathway">
    <text evidence="1">Cofactor biosynthesis; adenosylcobalamin biosynthesis.</text>
</comment>
<dbReference type="PANTHER" id="PTHR43467">
    <property type="entry name" value="COBALT-PRECORRIN-2 C(20)-METHYLTRANSFERASE"/>
    <property type="match status" value="1"/>
</dbReference>
<keyword evidence="5 6" id="KW-0949">S-adenosyl-L-methionine</keyword>
<dbReference type="Proteomes" id="UP000565745">
    <property type="component" value="Unassembled WGS sequence"/>
</dbReference>
<comment type="caution">
    <text evidence="8">The sequence shown here is derived from an EMBL/GenBank/DDBJ whole genome shotgun (WGS) entry which is preliminary data.</text>
</comment>
<gene>
    <name evidence="8" type="ORF">GGR93_000199</name>
</gene>
<dbReference type="InterPro" id="IPR035996">
    <property type="entry name" value="4pyrrol_Methylase_sf"/>
</dbReference>
<dbReference type="InterPro" id="IPR014777">
    <property type="entry name" value="4pyrrole_Mease_sub1"/>
</dbReference>
<reference evidence="8 9" key="1">
    <citation type="submission" date="2020-08" db="EMBL/GenBank/DDBJ databases">
        <title>Genomic Encyclopedia of Type Strains, Phase IV (KMG-IV): sequencing the most valuable type-strain genomes for metagenomic binning, comparative biology and taxonomic classification.</title>
        <authorList>
            <person name="Goeker M."/>
        </authorList>
    </citation>
    <scope>NUCLEOTIDE SEQUENCE [LARGE SCALE GENOMIC DNA]</scope>
    <source>
        <strain evidence="8 9">DSM 101015</strain>
    </source>
</reference>
<feature type="domain" description="Tetrapyrrole methylase" evidence="7">
    <location>
        <begin position="3"/>
        <end position="219"/>
    </location>
</feature>
<evidence type="ECO:0000256" key="1">
    <source>
        <dbReference type="ARBA" id="ARBA00004953"/>
    </source>
</evidence>
<dbReference type="AlphaFoldDB" id="A0A7W6M4S5"/>
<evidence type="ECO:0000259" key="7">
    <source>
        <dbReference type="Pfam" id="PF00590"/>
    </source>
</evidence>
<dbReference type="InterPro" id="IPR000878">
    <property type="entry name" value="4pyrrol_Mease"/>
</dbReference>
<dbReference type="InterPro" id="IPR012797">
    <property type="entry name" value="CobF"/>
</dbReference>
<keyword evidence="3 6" id="KW-0489">Methyltransferase</keyword>
<keyword evidence="4 6" id="KW-0808">Transferase</keyword>
<accession>A0A7W6M4S5</accession>
<evidence type="ECO:0000256" key="2">
    <source>
        <dbReference type="ARBA" id="ARBA00022573"/>
    </source>
</evidence>
<sequence length="247" mass="27314">MHLTLIGIGTGNPEHLTLQAIRAMNTQDLILIPRKGEGKADLADLRRAICDEMLTNPTTQIAEFDLPVRDEATQEYRQRVEDWHDAIAAVWQQTIDASGKGKRVALLVWGDPSLYDSTLRIASRLDPAPTLEVIPGITSLQALTAAHAIPINDIGAPFVVTTGRRLCEEGWPEGIDTIAVMLDGNCAFQTLPLDGFHIWWGAYVGMREQIICAGPLSEMSLEIIETRAKARADHGWIMDIYVLRKLP</sequence>
<evidence type="ECO:0000313" key="8">
    <source>
        <dbReference type="EMBL" id="MBB4172438.1"/>
    </source>
</evidence>
<dbReference type="NCBIfam" id="TIGR02434">
    <property type="entry name" value="CobF"/>
    <property type="match status" value="1"/>
</dbReference>
<dbReference type="EC" id="2.1.1.152" evidence="6"/>
<comment type="catalytic activity">
    <reaction evidence="6">
        <text>precorrin-5 + S-adenosyl-L-methionine + H2O = precorrin-6A + acetate + S-adenosyl-L-homocysteine + 2 H(+)</text>
        <dbReference type="Rhea" id="RHEA:18261"/>
        <dbReference type="ChEBI" id="CHEBI:15377"/>
        <dbReference type="ChEBI" id="CHEBI:15378"/>
        <dbReference type="ChEBI" id="CHEBI:30089"/>
        <dbReference type="ChEBI" id="CHEBI:57856"/>
        <dbReference type="ChEBI" id="CHEBI:59789"/>
        <dbReference type="ChEBI" id="CHEBI:77871"/>
        <dbReference type="ChEBI" id="CHEBI:77872"/>
        <dbReference type="EC" id="2.1.1.152"/>
    </reaction>
</comment>
<dbReference type="GO" id="GO:0009236">
    <property type="term" value="P:cobalamin biosynthetic process"/>
    <property type="evidence" value="ECO:0007669"/>
    <property type="project" value="UniProtKB-KW"/>
</dbReference>
<dbReference type="Gene3D" id="3.40.1010.10">
    <property type="entry name" value="Cobalt-precorrin-4 Transmethylase, Domain 1"/>
    <property type="match status" value="1"/>
</dbReference>
<evidence type="ECO:0000256" key="3">
    <source>
        <dbReference type="ARBA" id="ARBA00022603"/>
    </source>
</evidence>
<dbReference type="EMBL" id="JACIFU010000001">
    <property type="protein sequence ID" value="MBB4172438.1"/>
    <property type="molecule type" value="Genomic_DNA"/>
</dbReference>
<organism evidence="8 9">
    <name type="scientific">Sulfitobacter noctilucicola</name>
    <dbReference type="NCBI Taxonomy" id="1342301"/>
    <lineage>
        <taxon>Bacteria</taxon>
        <taxon>Pseudomonadati</taxon>
        <taxon>Pseudomonadota</taxon>
        <taxon>Alphaproteobacteria</taxon>
        <taxon>Rhodobacterales</taxon>
        <taxon>Roseobacteraceae</taxon>
        <taxon>Sulfitobacter</taxon>
    </lineage>
</organism>
<evidence type="ECO:0000256" key="6">
    <source>
        <dbReference type="PIRNR" id="PIRNR036525"/>
    </source>
</evidence>
<dbReference type="CDD" id="cd11643">
    <property type="entry name" value="Precorrin-6A-synthase"/>
    <property type="match status" value="1"/>
</dbReference>
<keyword evidence="2" id="KW-0169">Cobalamin biosynthesis</keyword>
<dbReference type="PANTHER" id="PTHR43467:SF1">
    <property type="entry name" value="PRECORRIN-6A SYNTHASE [DEACETYLATING]"/>
    <property type="match status" value="1"/>
</dbReference>
<proteinExistence type="predicted"/>
<evidence type="ECO:0000256" key="4">
    <source>
        <dbReference type="ARBA" id="ARBA00022679"/>
    </source>
</evidence>
<evidence type="ECO:0000313" key="9">
    <source>
        <dbReference type="Proteomes" id="UP000565745"/>
    </source>
</evidence>
<dbReference type="PIRSF" id="PIRSF036525">
    <property type="entry name" value="CobF"/>
    <property type="match status" value="1"/>
</dbReference>
<dbReference type="GO" id="GO:0043819">
    <property type="term" value="F:precorrin-6A synthase (deacetylating) activity"/>
    <property type="evidence" value="ECO:0007669"/>
    <property type="project" value="UniProtKB-EC"/>
</dbReference>
<dbReference type="SUPFAM" id="SSF53790">
    <property type="entry name" value="Tetrapyrrole methylase"/>
    <property type="match status" value="1"/>
</dbReference>
<dbReference type="Pfam" id="PF00590">
    <property type="entry name" value="TP_methylase"/>
    <property type="match status" value="1"/>
</dbReference>
<protein>
    <recommendedName>
        <fullName evidence="6">Precorrin-6A synthase [deacetylating]</fullName>
        <ecNumber evidence="6">2.1.1.152</ecNumber>
    </recommendedName>
</protein>
<dbReference type="GO" id="GO:0032259">
    <property type="term" value="P:methylation"/>
    <property type="evidence" value="ECO:0007669"/>
    <property type="project" value="UniProtKB-KW"/>
</dbReference>
<evidence type="ECO:0000256" key="5">
    <source>
        <dbReference type="ARBA" id="ARBA00022691"/>
    </source>
</evidence>
<dbReference type="InterPro" id="IPR014776">
    <property type="entry name" value="4pyrrole_Mease_sub2"/>
</dbReference>